<evidence type="ECO:0000256" key="1">
    <source>
        <dbReference type="SAM" id="SignalP"/>
    </source>
</evidence>
<gene>
    <name evidence="2" type="ORF">HNR61_003899</name>
</gene>
<sequence>MKKNLRYVAIAFVIFYLLTSPRAAAGVVNNAFDQLGRAGEQLATFVNTLGT</sequence>
<proteinExistence type="predicted"/>
<name>A0A7W3QM74_ACTNM</name>
<keyword evidence="1" id="KW-0732">Signal</keyword>
<feature type="signal peptide" evidence="1">
    <location>
        <begin position="1"/>
        <end position="25"/>
    </location>
</feature>
<accession>A0A7W3QM74</accession>
<organism evidence="2 3">
    <name type="scientific">Actinomadura namibiensis</name>
    <dbReference type="NCBI Taxonomy" id="182080"/>
    <lineage>
        <taxon>Bacteria</taxon>
        <taxon>Bacillati</taxon>
        <taxon>Actinomycetota</taxon>
        <taxon>Actinomycetes</taxon>
        <taxon>Streptosporangiales</taxon>
        <taxon>Thermomonosporaceae</taxon>
        <taxon>Actinomadura</taxon>
    </lineage>
</organism>
<evidence type="ECO:0000313" key="2">
    <source>
        <dbReference type="EMBL" id="MBA8952259.1"/>
    </source>
</evidence>
<dbReference type="RefSeq" id="WP_182844503.1">
    <property type="nucleotide sequence ID" value="NZ_BAAALP010000018.1"/>
</dbReference>
<dbReference type="EMBL" id="JACJIA010000004">
    <property type="protein sequence ID" value="MBA8952259.1"/>
    <property type="molecule type" value="Genomic_DNA"/>
</dbReference>
<comment type="caution">
    <text evidence="2">The sequence shown here is derived from an EMBL/GenBank/DDBJ whole genome shotgun (WGS) entry which is preliminary data.</text>
</comment>
<dbReference type="AlphaFoldDB" id="A0A7W3QM74"/>
<feature type="chain" id="PRO_5031397688" evidence="1">
    <location>
        <begin position="26"/>
        <end position="51"/>
    </location>
</feature>
<reference evidence="2 3" key="1">
    <citation type="submission" date="2020-08" db="EMBL/GenBank/DDBJ databases">
        <title>Genomic Encyclopedia of Type Strains, Phase IV (KMG-IV): sequencing the most valuable type-strain genomes for metagenomic binning, comparative biology and taxonomic classification.</title>
        <authorList>
            <person name="Goeker M."/>
        </authorList>
    </citation>
    <scope>NUCLEOTIDE SEQUENCE [LARGE SCALE GENOMIC DNA]</scope>
    <source>
        <strain evidence="2 3">DSM 44197</strain>
    </source>
</reference>
<keyword evidence="3" id="KW-1185">Reference proteome</keyword>
<protein>
    <submittedName>
        <fullName evidence="2">Uncharacterized protein</fullName>
    </submittedName>
</protein>
<evidence type="ECO:0000313" key="3">
    <source>
        <dbReference type="Proteomes" id="UP000572680"/>
    </source>
</evidence>
<dbReference type="Proteomes" id="UP000572680">
    <property type="component" value="Unassembled WGS sequence"/>
</dbReference>